<dbReference type="EMBL" id="BMYZ01000002">
    <property type="protein sequence ID" value="GGY77077.1"/>
    <property type="molecule type" value="Genomic_DNA"/>
</dbReference>
<dbReference type="Pfam" id="PF08238">
    <property type="entry name" value="Sel1"/>
    <property type="match status" value="4"/>
</dbReference>
<keyword evidence="7" id="KW-1185">Reference proteome</keyword>
<reference evidence="7" key="1">
    <citation type="journal article" date="2019" name="Int. J. Syst. Evol. Microbiol.">
        <title>The Global Catalogue of Microorganisms (GCM) 10K type strain sequencing project: providing services to taxonomists for standard genome sequencing and annotation.</title>
        <authorList>
            <consortium name="The Broad Institute Genomics Platform"/>
            <consortium name="The Broad Institute Genome Sequencing Center for Infectious Disease"/>
            <person name="Wu L."/>
            <person name="Ma J."/>
        </authorList>
    </citation>
    <scope>NUCLEOTIDE SEQUENCE [LARGE SCALE GENOMIC DNA]</scope>
    <source>
        <strain evidence="7">KCTC 32239</strain>
    </source>
</reference>
<comment type="subcellular location">
    <subcellularLocation>
        <location evidence="1">Membrane</location>
        <topology evidence="1">Single-pass membrane protein</topology>
    </subcellularLocation>
</comment>
<accession>A0ABQ3B7A5</accession>
<dbReference type="PANTHER" id="PTHR43628">
    <property type="entry name" value="ACTIVATOR OF C KINASE PROTEIN 1-RELATED"/>
    <property type="match status" value="1"/>
</dbReference>
<evidence type="ECO:0000313" key="7">
    <source>
        <dbReference type="Proteomes" id="UP000619761"/>
    </source>
</evidence>
<keyword evidence="3" id="KW-1133">Transmembrane helix</keyword>
<dbReference type="SMART" id="SM00671">
    <property type="entry name" value="SEL1"/>
    <property type="match status" value="3"/>
</dbReference>
<dbReference type="Proteomes" id="UP000619761">
    <property type="component" value="Unassembled WGS sequence"/>
</dbReference>
<organism evidence="6 7">
    <name type="scientific">Cellvibrio zantedeschiae</name>
    <dbReference type="NCBI Taxonomy" id="1237077"/>
    <lineage>
        <taxon>Bacteria</taxon>
        <taxon>Pseudomonadati</taxon>
        <taxon>Pseudomonadota</taxon>
        <taxon>Gammaproteobacteria</taxon>
        <taxon>Cellvibrionales</taxon>
        <taxon>Cellvibrionaceae</taxon>
        <taxon>Cellvibrio</taxon>
    </lineage>
</organism>
<dbReference type="Gene3D" id="3.30.1150.10">
    <property type="match status" value="1"/>
</dbReference>
<gene>
    <name evidence="6" type="ORF">GCM10011613_21990</name>
</gene>
<comment type="caution">
    <text evidence="6">The sequence shown here is derived from an EMBL/GenBank/DDBJ whole genome shotgun (WGS) entry which is preliminary data.</text>
</comment>
<evidence type="ECO:0000256" key="2">
    <source>
        <dbReference type="ARBA" id="ARBA00022692"/>
    </source>
</evidence>
<evidence type="ECO:0000259" key="5">
    <source>
        <dbReference type="PROSITE" id="PS52015"/>
    </source>
</evidence>
<keyword evidence="4" id="KW-0472">Membrane</keyword>
<dbReference type="PROSITE" id="PS52015">
    <property type="entry name" value="TONB_CTD"/>
    <property type="match status" value="1"/>
</dbReference>
<dbReference type="Gene3D" id="1.25.40.10">
    <property type="entry name" value="Tetratricopeptide repeat domain"/>
    <property type="match status" value="2"/>
</dbReference>
<evidence type="ECO:0000256" key="3">
    <source>
        <dbReference type="ARBA" id="ARBA00022989"/>
    </source>
</evidence>
<dbReference type="InterPro" id="IPR052945">
    <property type="entry name" value="Mitotic_Regulator"/>
</dbReference>
<dbReference type="SUPFAM" id="SSF74653">
    <property type="entry name" value="TolA/TonB C-terminal domain"/>
    <property type="match status" value="1"/>
</dbReference>
<protein>
    <recommendedName>
        <fullName evidence="5">TonB C-terminal domain-containing protein</fullName>
    </recommendedName>
</protein>
<dbReference type="PANTHER" id="PTHR43628:SF1">
    <property type="entry name" value="CHITIN SYNTHASE REGULATORY FACTOR 2-RELATED"/>
    <property type="match status" value="1"/>
</dbReference>
<dbReference type="SUPFAM" id="SSF81901">
    <property type="entry name" value="HCP-like"/>
    <property type="match status" value="2"/>
</dbReference>
<dbReference type="InterPro" id="IPR006597">
    <property type="entry name" value="Sel1-like"/>
</dbReference>
<dbReference type="RefSeq" id="WP_189418582.1">
    <property type="nucleotide sequence ID" value="NZ_BMYZ01000002.1"/>
</dbReference>
<dbReference type="InterPro" id="IPR037682">
    <property type="entry name" value="TonB_C"/>
</dbReference>
<evidence type="ECO:0000256" key="4">
    <source>
        <dbReference type="ARBA" id="ARBA00023136"/>
    </source>
</evidence>
<evidence type="ECO:0000313" key="6">
    <source>
        <dbReference type="EMBL" id="GGY77077.1"/>
    </source>
</evidence>
<sequence length="467" mass="51960">MKIISPSRVNKGFGVAALTLFNFLFIISTPLAHADFDSAMALYEAKDFTSAMTEFKRLSSLGHKHSQMNLGVMYFRGEGIDKNPIEAYAWTALAASDGDANKAHVRDLINKRLTPDEKSQALARATELLAQMSDQALQEKLTPVMLSDMECQFQLAPLKMPAPLYPNELINQNKGGSVDVEYTIDKLGFARDYSIIVATDKGFEKAVLTALKKWQYQPVLVDGKATEVAVTQLRAKFSIAGSTLNKDAVKKYIDELRGKAESGKVVDMYSFAYIANLLPELQVQKQESNSWYFKAAQAGLPHAQYEIGKALMRGEGCKTDQTKGVYWLTLAAKSNNPNAQYFLGVSLLNSNKFAQNKQQAIEWLNHAVAGGHEKAAMRLAWILATDTNDSVRDPKRAMELVTNIYEKYPDQLRANENLAAAQAANGIFDEAIKTQKTAINLAKKIDYPLTELEARLVAYQQHQAWRE</sequence>
<feature type="domain" description="TonB C-terminal" evidence="5">
    <location>
        <begin position="150"/>
        <end position="246"/>
    </location>
</feature>
<proteinExistence type="predicted"/>
<dbReference type="InterPro" id="IPR011990">
    <property type="entry name" value="TPR-like_helical_dom_sf"/>
</dbReference>
<keyword evidence="2" id="KW-0812">Transmembrane</keyword>
<dbReference type="NCBIfam" id="TIGR01352">
    <property type="entry name" value="tonB_Cterm"/>
    <property type="match status" value="1"/>
</dbReference>
<dbReference type="InterPro" id="IPR006260">
    <property type="entry name" value="TonB/TolA_C"/>
</dbReference>
<dbReference type="Pfam" id="PF03544">
    <property type="entry name" value="TonB_C"/>
    <property type="match status" value="1"/>
</dbReference>
<name>A0ABQ3B7A5_9GAMM</name>
<evidence type="ECO:0000256" key="1">
    <source>
        <dbReference type="ARBA" id="ARBA00004167"/>
    </source>
</evidence>